<dbReference type="PANTHER" id="PTHR45138:SF9">
    <property type="entry name" value="DIGUANYLATE CYCLASE DGCM-RELATED"/>
    <property type="match status" value="1"/>
</dbReference>
<comment type="caution">
    <text evidence="2">The sequence shown here is derived from an EMBL/GenBank/DDBJ whole genome shotgun (WGS) entry which is preliminary data.</text>
</comment>
<dbReference type="AlphaFoldDB" id="A0A0F9RMN6"/>
<dbReference type="InterPro" id="IPR029787">
    <property type="entry name" value="Nucleotide_cyclase"/>
</dbReference>
<dbReference type="GO" id="GO:0052621">
    <property type="term" value="F:diguanylate cyclase activity"/>
    <property type="evidence" value="ECO:0007669"/>
    <property type="project" value="TreeGrafter"/>
</dbReference>
<protein>
    <recommendedName>
        <fullName evidence="1">GGDEF domain-containing protein</fullName>
    </recommendedName>
</protein>
<dbReference type="PANTHER" id="PTHR45138">
    <property type="entry name" value="REGULATORY COMPONENTS OF SENSORY TRANSDUCTION SYSTEM"/>
    <property type="match status" value="1"/>
</dbReference>
<dbReference type="InterPro" id="IPR000160">
    <property type="entry name" value="GGDEF_dom"/>
</dbReference>
<dbReference type="Pfam" id="PF00990">
    <property type="entry name" value="GGDEF"/>
    <property type="match status" value="1"/>
</dbReference>
<dbReference type="NCBIfam" id="TIGR00254">
    <property type="entry name" value="GGDEF"/>
    <property type="match status" value="1"/>
</dbReference>
<proteinExistence type="predicted"/>
<dbReference type="GO" id="GO:1902201">
    <property type="term" value="P:negative regulation of bacterial-type flagellum-dependent cell motility"/>
    <property type="evidence" value="ECO:0007669"/>
    <property type="project" value="TreeGrafter"/>
</dbReference>
<evidence type="ECO:0000313" key="2">
    <source>
        <dbReference type="EMBL" id="KKN18563.1"/>
    </source>
</evidence>
<dbReference type="FunFam" id="3.30.70.270:FF:000001">
    <property type="entry name" value="Diguanylate cyclase domain protein"/>
    <property type="match status" value="1"/>
</dbReference>
<dbReference type="PROSITE" id="PS50887">
    <property type="entry name" value="GGDEF"/>
    <property type="match status" value="1"/>
</dbReference>
<gene>
    <name evidence="2" type="ORF">LCGC14_0954560</name>
</gene>
<feature type="domain" description="GGDEF" evidence="1">
    <location>
        <begin position="53"/>
        <end position="179"/>
    </location>
</feature>
<name>A0A0F9RMN6_9ZZZZ</name>
<dbReference type="InterPro" id="IPR050469">
    <property type="entry name" value="Diguanylate_Cyclase"/>
</dbReference>
<accession>A0A0F9RMN6</accession>
<dbReference type="SMART" id="SM00267">
    <property type="entry name" value="GGDEF"/>
    <property type="match status" value="1"/>
</dbReference>
<dbReference type="InterPro" id="IPR043128">
    <property type="entry name" value="Rev_trsase/Diguanyl_cyclase"/>
</dbReference>
<evidence type="ECO:0000259" key="1">
    <source>
        <dbReference type="PROSITE" id="PS50887"/>
    </source>
</evidence>
<dbReference type="SUPFAM" id="SSF55073">
    <property type="entry name" value="Nucleotide cyclase"/>
    <property type="match status" value="1"/>
</dbReference>
<organism evidence="2">
    <name type="scientific">marine sediment metagenome</name>
    <dbReference type="NCBI Taxonomy" id="412755"/>
    <lineage>
        <taxon>unclassified sequences</taxon>
        <taxon>metagenomes</taxon>
        <taxon>ecological metagenomes</taxon>
    </lineage>
</organism>
<dbReference type="Gene3D" id="3.30.70.270">
    <property type="match status" value="1"/>
</dbReference>
<sequence length="179" mass="20470">MNEEFHCRVLQTMEQLSLISDIKESAHRDHLTGLHNRRYFYQYAEKLLKGKNQKNTLALLDIDFFKNINDTFGHEGGDQALKQVGSLIRSTFSNFTVARVGGEEFAIILPEIELERGREYFEAFRKKMASYDFSISDKSIKITTSIGLADFQDTSLTQAMRVADKALYQAKSQGRNCVV</sequence>
<dbReference type="EMBL" id="LAZR01003415">
    <property type="protein sequence ID" value="KKN18563.1"/>
    <property type="molecule type" value="Genomic_DNA"/>
</dbReference>
<dbReference type="GO" id="GO:0043709">
    <property type="term" value="P:cell adhesion involved in single-species biofilm formation"/>
    <property type="evidence" value="ECO:0007669"/>
    <property type="project" value="TreeGrafter"/>
</dbReference>
<dbReference type="GO" id="GO:0005886">
    <property type="term" value="C:plasma membrane"/>
    <property type="evidence" value="ECO:0007669"/>
    <property type="project" value="TreeGrafter"/>
</dbReference>
<dbReference type="CDD" id="cd01949">
    <property type="entry name" value="GGDEF"/>
    <property type="match status" value="1"/>
</dbReference>
<reference evidence="2" key="1">
    <citation type="journal article" date="2015" name="Nature">
        <title>Complex archaea that bridge the gap between prokaryotes and eukaryotes.</title>
        <authorList>
            <person name="Spang A."/>
            <person name="Saw J.H."/>
            <person name="Jorgensen S.L."/>
            <person name="Zaremba-Niedzwiedzka K."/>
            <person name="Martijn J."/>
            <person name="Lind A.E."/>
            <person name="van Eijk R."/>
            <person name="Schleper C."/>
            <person name="Guy L."/>
            <person name="Ettema T.J."/>
        </authorList>
    </citation>
    <scope>NUCLEOTIDE SEQUENCE</scope>
</reference>